<keyword evidence="4" id="KW-1185">Reference proteome</keyword>
<feature type="domain" description="Acyltransferase 3" evidence="2">
    <location>
        <begin position="6"/>
        <end position="343"/>
    </location>
</feature>
<evidence type="ECO:0000256" key="1">
    <source>
        <dbReference type="SAM" id="Phobius"/>
    </source>
</evidence>
<evidence type="ECO:0000313" key="4">
    <source>
        <dbReference type="Proteomes" id="UP000014411"/>
    </source>
</evidence>
<reference evidence="3 4" key="1">
    <citation type="journal article" date="2012" name="J. Bacteriol.">
        <title>Genome sequence of Rhizobium grahamii CCGE502, a broad-host-range symbiont with low nodulation competitiveness in Phaseolus vulgaris.</title>
        <authorList>
            <person name="Althabegoiti M.J."/>
            <person name="Lozano L."/>
            <person name="Torres-Tejerizo G."/>
            <person name="Ormeno-Orrillo E."/>
            <person name="Rogel M.A."/>
            <person name="Gonzalez V."/>
            <person name="Martinez-Romero E."/>
        </authorList>
    </citation>
    <scope>NUCLEOTIDE SEQUENCE [LARGE SCALE GENOMIC DNA]</scope>
    <source>
        <strain evidence="3 4">CCGE 502</strain>
    </source>
</reference>
<accession>S3HEF9</accession>
<dbReference type="Pfam" id="PF01757">
    <property type="entry name" value="Acyl_transf_3"/>
    <property type="match status" value="1"/>
</dbReference>
<feature type="transmembrane region" description="Helical" evidence="1">
    <location>
        <begin position="323"/>
        <end position="347"/>
    </location>
</feature>
<proteinExistence type="predicted"/>
<feature type="transmembrane region" description="Helical" evidence="1">
    <location>
        <begin position="12"/>
        <end position="31"/>
    </location>
</feature>
<dbReference type="GO" id="GO:0016747">
    <property type="term" value="F:acyltransferase activity, transferring groups other than amino-acyl groups"/>
    <property type="evidence" value="ECO:0007669"/>
    <property type="project" value="InterPro"/>
</dbReference>
<sequence>MIKRVEFVNTLRGLAAVFVVISHYLGVFWFYRPIVADLIKSGKPTPDGVPIYVEWVSIHPLFNWGMFGVAIFFLISGFVIPASLTKLSSSNFLKHRAFRILPTYVVGFGISLAAIAYNVRVAGAEWPFPFSHVVAHFFPGIRDVLGLTNIDGIIWTLEIEVKFYLVCALIAPLFARQSLRVFITPALLAALIFALATVLAPTMATLLGRLLFAAQFIVFMFSGTAFYYVWTGRISERKGLFLSFVLLLTFAALVVVNPVGVPTDKTVLNYGFAYLLFWFAFAFPQFFPKNAIIDFFADISYPLYVVHGVFGYSILTVMRANGYRASICLISTTVIAIAVSYAIHILVEKPCQTWLKAARPTKLAPAE</sequence>
<dbReference type="eggNOG" id="COG1835">
    <property type="taxonomic scope" value="Bacteria"/>
</dbReference>
<dbReference type="InterPro" id="IPR050879">
    <property type="entry name" value="Acyltransferase_3"/>
</dbReference>
<feature type="transmembrane region" description="Helical" evidence="1">
    <location>
        <begin position="240"/>
        <end position="261"/>
    </location>
</feature>
<dbReference type="PANTHER" id="PTHR23028">
    <property type="entry name" value="ACETYLTRANSFERASE"/>
    <property type="match status" value="1"/>
</dbReference>
<evidence type="ECO:0000259" key="2">
    <source>
        <dbReference type="Pfam" id="PF01757"/>
    </source>
</evidence>
<dbReference type="HOGENOM" id="CLU_005679_2_3_5"/>
<keyword evidence="1" id="KW-0472">Membrane</keyword>
<feature type="transmembrane region" description="Helical" evidence="1">
    <location>
        <begin position="181"/>
        <end position="200"/>
    </location>
</feature>
<dbReference type="STRING" id="990285.RGCCGE502_17155"/>
<evidence type="ECO:0000313" key="3">
    <source>
        <dbReference type="EMBL" id="EPE97109.1"/>
    </source>
</evidence>
<dbReference type="AlphaFoldDB" id="S3HEF9"/>
<feature type="transmembrane region" description="Helical" evidence="1">
    <location>
        <begin position="299"/>
        <end position="317"/>
    </location>
</feature>
<feature type="transmembrane region" description="Helical" evidence="1">
    <location>
        <begin position="206"/>
        <end position="228"/>
    </location>
</feature>
<organism evidence="3 4">
    <name type="scientific">Rhizobium grahamii CCGE 502</name>
    <dbReference type="NCBI Taxonomy" id="990285"/>
    <lineage>
        <taxon>Bacteria</taxon>
        <taxon>Pseudomonadati</taxon>
        <taxon>Pseudomonadota</taxon>
        <taxon>Alphaproteobacteria</taxon>
        <taxon>Hyphomicrobiales</taxon>
        <taxon>Rhizobiaceae</taxon>
        <taxon>Rhizobium/Agrobacterium group</taxon>
        <taxon>Rhizobium</taxon>
    </lineage>
</organism>
<gene>
    <name evidence="3" type="ORF">RGCCGE502_17155</name>
</gene>
<comment type="caution">
    <text evidence="3">The sequence shown here is derived from an EMBL/GenBank/DDBJ whole genome shotgun (WGS) entry which is preliminary data.</text>
</comment>
<dbReference type="InterPro" id="IPR002656">
    <property type="entry name" value="Acyl_transf_3_dom"/>
</dbReference>
<keyword evidence="1" id="KW-0812">Transmembrane</keyword>
<keyword evidence="1" id="KW-1133">Transmembrane helix</keyword>
<keyword evidence="3" id="KW-0012">Acyltransferase</keyword>
<dbReference type="EMBL" id="AEYE02000017">
    <property type="protein sequence ID" value="EPE97109.1"/>
    <property type="molecule type" value="Genomic_DNA"/>
</dbReference>
<keyword evidence="3" id="KW-0808">Transferase</keyword>
<name>S3HEF9_9HYPH</name>
<feature type="transmembrane region" description="Helical" evidence="1">
    <location>
        <begin position="64"/>
        <end position="85"/>
    </location>
</feature>
<feature type="transmembrane region" description="Helical" evidence="1">
    <location>
        <begin position="267"/>
        <end position="287"/>
    </location>
</feature>
<dbReference type="RefSeq" id="WP_016555422.1">
    <property type="nucleotide sequence ID" value="NZ_AEYE02000017.1"/>
</dbReference>
<feature type="transmembrane region" description="Helical" evidence="1">
    <location>
        <begin position="97"/>
        <end position="119"/>
    </location>
</feature>
<feature type="transmembrane region" description="Helical" evidence="1">
    <location>
        <begin position="153"/>
        <end position="174"/>
    </location>
</feature>
<dbReference type="Proteomes" id="UP000014411">
    <property type="component" value="Unassembled WGS sequence"/>
</dbReference>
<protein>
    <submittedName>
        <fullName evidence="3">Acyltransferase 3</fullName>
    </submittedName>
</protein>